<dbReference type="InterPro" id="IPR001258">
    <property type="entry name" value="NHL_repeat"/>
</dbReference>
<dbReference type="EMBL" id="JH816764">
    <property type="protein sequence ID" value="EKC38779.1"/>
    <property type="molecule type" value="Genomic_DNA"/>
</dbReference>
<keyword evidence="1" id="KW-0677">Repeat</keyword>
<dbReference type="InParanoid" id="K1R5G3"/>
<name>K1R5G3_MAGGI</name>
<dbReference type="Gene3D" id="2.120.10.30">
    <property type="entry name" value="TolB, C-terminal domain"/>
    <property type="match status" value="1"/>
</dbReference>
<reference evidence="2" key="1">
    <citation type="journal article" date="2012" name="Nature">
        <title>The oyster genome reveals stress adaptation and complexity of shell formation.</title>
        <authorList>
            <person name="Zhang G."/>
            <person name="Fang X."/>
            <person name="Guo X."/>
            <person name="Li L."/>
            <person name="Luo R."/>
            <person name="Xu F."/>
            <person name="Yang P."/>
            <person name="Zhang L."/>
            <person name="Wang X."/>
            <person name="Qi H."/>
            <person name="Xiong Z."/>
            <person name="Que H."/>
            <person name="Xie Y."/>
            <person name="Holland P.W."/>
            <person name="Paps J."/>
            <person name="Zhu Y."/>
            <person name="Wu F."/>
            <person name="Chen Y."/>
            <person name="Wang J."/>
            <person name="Peng C."/>
            <person name="Meng J."/>
            <person name="Yang L."/>
            <person name="Liu J."/>
            <person name="Wen B."/>
            <person name="Zhang N."/>
            <person name="Huang Z."/>
            <person name="Zhu Q."/>
            <person name="Feng Y."/>
            <person name="Mount A."/>
            <person name="Hedgecock D."/>
            <person name="Xu Z."/>
            <person name="Liu Y."/>
            <person name="Domazet-Loso T."/>
            <person name="Du Y."/>
            <person name="Sun X."/>
            <person name="Zhang S."/>
            <person name="Liu B."/>
            <person name="Cheng P."/>
            <person name="Jiang X."/>
            <person name="Li J."/>
            <person name="Fan D."/>
            <person name="Wang W."/>
            <person name="Fu W."/>
            <person name="Wang T."/>
            <person name="Wang B."/>
            <person name="Zhang J."/>
            <person name="Peng Z."/>
            <person name="Li Y."/>
            <person name="Li N."/>
            <person name="Wang J."/>
            <person name="Chen M."/>
            <person name="He Y."/>
            <person name="Tan F."/>
            <person name="Song X."/>
            <person name="Zheng Q."/>
            <person name="Huang R."/>
            <person name="Yang H."/>
            <person name="Du X."/>
            <person name="Chen L."/>
            <person name="Yang M."/>
            <person name="Gaffney P.M."/>
            <person name="Wang S."/>
            <person name="Luo L."/>
            <person name="She Z."/>
            <person name="Ming Y."/>
            <person name="Huang W."/>
            <person name="Zhang S."/>
            <person name="Huang B."/>
            <person name="Zhang Y."/>
            <person name="Qu T."/>
            <person name="Ni P."/>
            <person name="Miao G."/>
            <person name="Wang J."/>
            <person name="Wang Q."/>
            <person name="Steinberg C.E."/>
            <person name="Wang H."/>
            <person name="Li N."/>
            <person name="Qian L."/>
            <person name="Zhang G."/>
            <person name="Li Y."/>
            <person name="Yang H."/>
            <person name="Liu X."/>
            <person name="Wang J."/>
            <person name="Yin Y."/>
            <person name="Wang J."/>
        </authorList>
    </citation>
    <scope>NUCLEOTIDE SEQUENCE [LARGE SCALE GENOMIC DNA]</scope>
    <source>
        <strain evidence="2">05x7-T-G4-1.051#20</strain>
    </source>
</reference>
<dbReference type="GO" id="GO:0043161">
    <property type="term" value="P:proteasome-mediated ubiquitin-dependent protein catabolic process"/>
    <property type="evidence" value="ECO:0007669"/>
    <property type="project" value="TreeGrafter"/>
</dbReference>
<proteinExistence type="predicted"/>
<sequence>MSSDDKTQSKVVRYSGYTEKQTIQFDDDSKPLYSENHNMNYIIENRNHDICVADSEAGAVVVVNQAGKLRWRYTGHPSVAKNKRFEPYGITTDSQSRVLTADYKNHCIHILDQNGQFLRYIDNCDLKLPFGISVDSNDSLFVCERYKGSVKKILYSK</sequence>
<dbReference type="GO" id="GO:0000209">
    <property type="term" value="P:protein polyubiquitination"/>
    <property type="evidence" value="ECO:0007669"/>
    <property type="project" value="TreeGrafter"/>
</dbReference>
<dbReference type="GO" id="GO:0008270">
    <property type="term" value="F:zinc ion binding"/>
    <property type="evidence" value="ECO:0007669"/>
    <property type="project" value="UniProtKB-KW"/>
</dbReference>
<accession>K1R5G3</accession>
<evidence type="ECO:0000256" key="1">
    <source>
        <dbReference type="ARBA" id="ARBA00022737"/>
    </source>
</evidence>
<gene>
    <name evidence="2" type="ORF">CGI_10026578</name>
</gene>
<dbReference type="SUPFAM" id="SSF101898">
    <property type="entry name" value="NHL repeat"/>
    <property type="match status" value="1"/>
</dbReference>
<dbReference type="HOGENOM" id="CLU_007742_4_1_1"/>
<dbReference type="PANTHER" id="PTHR24104:SF25">
    <property type="entry name" value="PROTEIN LIN-41"/>
    <property type="match status" value="1"/>
</dbReference>
<dbReference type="GO" id="GO:0061630">
    <property type="term" value="F:ubiquitin protein ligase activity"/>
    <property type="evidence" value="ECO:0007669"/>
    <property type="project" value="TreeGrafter"/>
</dbReference>
<dbReference type="InterPro" id="IPR050952">
    <property type="entry name" value="TRIM-NHL_E3_ligases"/>
</dbReference>
<organism evidence="2">
    <name type="scientific">Magallana gigas</name>
    <name type="common">Pacific oyster</name>
    <name type="synonym">Crassostrea gigas</name>
    <dbReference type="NCBI Taxonomy" id="29159"/>
    <lineage>
        <taxon>Eukaryota</taxon>
        <taxon>Metazoa</taxon>
        <taxon>Spiralia</taxon>
        <taxon>Lophotrochozoa</taxon>
        <taxon>Mollusca</taxon>
        <taxon>Bivalvia</taxon>
        <taxon>Autobranchia</taxon>
        <taxon>Pteriomorphia</taxon>
        <taxon>Ostreida</taxon>
        <taxon>Ostreoidea</taxon>
        <taxon>Ostreidae</taxon>
        <taxon>Magallana</taxon>
    </lineage>
</organism>
<dbReference type="PROSITE" id="PS51125">
    <property type="entry name" value="NHL"/>
    <property type="match status" value="1"/>
</dbReference>
<protein>
    <submittedName>
        <fullName evidence="2">Uncharacterized protein</fullName>
    </submittedName>
</protein>
<dbReference type="PANTHER" id="PTHR24104">
    <property type="entry name" value="E3 UBIQUITIN-PROTEIN LIGASE NHLRC1-RELATED"/>
    <property type="match status" value="1"/>
</dbReference>
<dbReference type="AlphaFoldDB" id="K1R5G3"/>
<dbReference type="InterPro" id="IPR011042">
    <property type="entry name" value="6-blade_b-propeller_TolB-like"/>
</dbReference>
<evidence type="ECO:0000313" key="2">
    <source>
        <dbReference type="EMBL" id="EKC38779.1"/>
    </source>
</evidence>